<dbReference type="eggNOG" id="COG5620">
    <property type="taxonomic scope" value="Bacteria"/>
</dbReference>
<reference evidence="2 3" key="1">
    <citation type="journal article" date="2010" name="J. Bacteriol.">
        <title>Genome sequence of Lentisphaera araneosa HTCC2155T, the type species of the order Lentisphaerales in the phylum Lentisphaerae.</title>
        <authorList>
            <person name="Thrash J.C."/>
            <person name="Cho J.C."/>
            <person name="Vergin K.L."/>
            <person name="Morris R.M."/>
            <person name="Giovannoni S.J."/>
        </authorList>
    </citation>
    <scope>NUCLEOTIDE SEQUENCE [LARGE SCALE GENOMIC DNA]</scope>
    <source>
        <strain evidence="2 3">HTCC2155</strain>
    </source>
</reference>
<dbReference type="InterPro" id="IPR015002">
    <property type="entry name" value="T6SS_Tdi1_C"/>
</dbReference>
<dbReference type="OrthoDB" id="672028at2"/>
<evidence type="ECO:0000313" key="2">
    <source>
        <dbReference type="EMBL" id="EDM25316.1"/>
    </source>
</evidence>
<comment type="caution">
    <text evidence="2">The sequence shown here is derived from an EMBL/GenBank/DDBJ whole genome shotgun (WGS) entry which is preliminary data.</text>
</comment>
<name>A6DSR3_9BACT</name>
<dbReference type="RefSeq" id="WP_007280872.1">
    <property type="nucleotide sequence ID" value="NZ_ABCK01000032.1"/>
</dbReference>
<sequence length="156" mass="17616">MELSLNELLCTPQGEVEREEILKAWSWLTSDLPVLFTAMGDVFVQAEDATVSLLDVTAGELSAVAKNGEEFQALLTDAEFLTEKFYTEAVAKFRKIGKRLNPGKCYGYKQPLVFGGDEKPHNLKIYSIEDYLRLMGEIHEKIKDLPEQSEVEIDLN</sequence>
<dbReference type="Proteomes" id="UP000004947">
    <property type="component" value="Unassembled WGS sequence"/>
</dbReference>
<keyword evidence="3" id="KW-1185">Reference proteome</keyword>
<feature type="domain" description="T6SS immunity protein Tdi1 C-terminal" evidence="1">
    <location>
        <begin position="66"/>
        <end position="139"/>
    </location>
</feature>
<evidence type="ECO:0000313" key="3">
    <source>
        <dbReference type="Proteomes" id="UP000004947"/>
    </source>
</evidence>
<protein>
    <recommendedName>
        <fullName evidence="1">T6SS immunity protein Tdi1 C-terminal domain-containing protein</fullName>
    </recommendedName>
</protein>
<dbReference type="Pfam" id="PF08906">
    <property type="entry name" value="T6SS_Tdi1_C"/>
    <property type="match status" value="1"/>
</dbReference>
<proteinExistence type="predicted"/>
<dbReference type="STRING" id="313628.LNTAR_03524"/>
<accession>A6DSR3</accession>
<dbReference type="AlphaFoldDB" id="A6DSR3"/>
<evidence type="ECO:0000259" key="1">
    <source>
        <dbReference type="Pfam" id="PF08906"/>
    </source>
</evidence>
<dbReference type="EMBL" id="ABCK01000032">
    <property type="protein sequence ID" value="EDM25316.1"/>
    <property type="molecule type" value="Genomic_DNA"/>
</dbReference>
<organism evidence="2 3">
    <name type="scientific">Lentisphaera araneosa HTCC2155</name>
    <dbReference type="NCBI Taxonomy" id="313628"/>
    <lineage>
        <taxon>Bacteria</taxon>
        <taxon>Pseudomonadati</taxon>
        <taxon>Lentisphaerota</taxon>
        <taxon>Lentisphaeria</taxon>
        <taxon>Lentisphaerales</taxon>
        <taxon>Lentisphaeraceae</taxon>
        <taxon>Lentisphaera</taxon>
    </lineage>
</organism>
<gene>
    <name evidence="2" type="ORF">LNTAR_03524</name>
</gene>